<comment type="caution">
    <text evidence="2">The sequence shown here is derived from an EMBL/GenBank/DDBJ whole genome shotgun (WGS) entry which is preliminary data.</text>
</comment>
<keyword evidence="1" id="KW-0472">Membrane</keyword>
<feature type="transmembrane region" description="Helical" evidence="1">
    <location>
        <begin position="101"/>
        <end position="123"/>
    </location>
</feature>
<evidence type="ECO:0000256" key="1">
    <source>
        <dbReference type="SAM" id="Phobius"/>
    </source>
</evidence>
<dbReference type="EMBL" id="MDYQ01000025">
    <property type="protein sequence ID" value="PRP86891.1"/>
    <property type="molecule type" value="Genomic_DNA"/>
</dbReference>
<dbReference type="Proteomes" id="UP000241769">
    <property type="component" value="Unassembled WGS sequence"/>
</dbReference>
<gene>
    <name evidence="2" type="ORF">PROFUN_03639</name>
</gene>
<keyword evidence="3" id="KW-1185">Reference proteome</keyword>
<protein>
    <submittedName>
        <fullName evidence="2">Uncharacterized protein</fullName>
    </submittedName>
</protein>
<evidence type="ECO:0000313" key="3">
    <source>
        <dbReference type="Proteomes" id="UP000241769"/>
    </source>
</evidence>
<keyword evidence="1" id="KW-0812">Transmembrane</keyword>
<name>A0A2P6NSF4_9EUKA</name>
<feature type="transmembrane region" description="Helical" evidence="1">
    <location>
        <begin position="135"/>
        <end position="153"/>
    </location>
</feature>
<dbReference type="InParanoid" id="A0A2P6NSF4"/>
<reference evidence="2 3" key="1">
    <citation type="journal article" date="2018" name="Genome Biol. Evol.">
        <title>Multiple Roots of Fruiting Body Formation in Amoebozoa.</title>
        <authorList>
            <person name="Hillmann F."/>
            <person name="Forbes G."/>
            <person name="Novohradska S."/>
            <person name="Ferling I."/>
            <person name="Riege K."/>
            <person name="Groth M."/>
            <person name="Westermann M."/>
            <person name="Marz M."/>
            <person name="Spaller T."/>
            <person name="Winckler T."/>
            <person name="Schaap P."/>
            <person name="Glockner G."/>
        </authorList>
    </citation>
    <scope>NUCLEOTIDE SEQUENCE [LARGE SCALE GENOMIC DNA]</scope>
    <source>
        <strain evidence="2 3">Jena</strain>
    </source>
</reference>
<accession>A0A2P6NSF4</accession>
<evidence type="ECO:0000313" key="2">
    <source>
        <dbReference type="EMBL" id="PRP86891.1"/>
    </source>
</evidence>
<keyword evidence="1" id="KW-1133">Transmembrane helix</keyword>
<dbReference type="AlphaFoldDB" id="A0A2P6NSF4"/>
<organism evidence="2 3">
    <name type="scientific">Planoprotostelium fungivorum</name>
    <dbReference type="NCBI Taxonomy" id="1890364"/>
    <lineage>
        <taxon>Eukaryota</taxon>
        <taxon>Amoebozoa</taxon>
        <taxon>Evosea</taxon>
        <taxon>Variosea</taxon>
        <taxon>Cavosteliida</taxon>
        <taxon>Cavosteliaceae</taxon>
        <taxon>Planoprotostelium</taxon>
    </lineage>
</organism>
<proteinExistence type="predicted"/>
<sequence>MGTYHFSGSTRTKSVLLQTTKSDNSNMGSLLSKSNGLNSQAVIVPPIPIPSVPASHAFLMFNIGLQFVNLSQDIWREPGAFHSVAGYYYRKNTSPATHTKVAQVLFLLAATFSYTRGFLAIFTRDSSRKRKVSDFFGFVLFLSNLILNLKYLLPLEKKVGHFWVSAKLQSGPFQPPAKEEEIRVALRNGHLLNLGLLVLMMVQQSISWKNGTIEIVKGLTTIPAVAKK</sequence>